<organism evidence="2 3">
    <name type="scientific">Tilletia horrida</name>
    <dbReference type="NCBI Taxonomy" id="155126"/>
    <lineage>
        <taxon>Eukaryota</taxon>
        <taxon>Fungi</taxon>
        <taxon>Dikarya</taxon>
        <taxon>Basidiomycota</taxon>
        <taxon>Ustilaginomycotina</taxon>
        <taxon>Exobasidiomycetes</taxon>
        <taxon>Tilletiales</taxon>
        <taxon>Tilletiaceae</taxon>
        <taxon>Tilletia</taxon>
    </lineage>
</organism>
<name>A0AAN6GCF2_9BASI</name>
<evidence type="ECO:0000256" key="1">
    <source>
        <dbReference type="SAM" id="SignalP"/>
    </source>
</evidence>
<feature type="signal peptide" evidence="1">
    <location>
        <begin position="1"/>
        <end position="19"/>
    </location>
</feature>
<dbReference type="EMBL" id="JAPDMQ010000374">
    <property type="protein sequence ID" value="KAK0525948.1"/>
    <property type="molecule type" value="Genomic_DNA"/>
</dbReference>
<dbReference type="Gene3D" id="3.90.280.10">
    <property type="entry name" value="PEBP-like"/>
    <property type="match status" value="1"/>
</dbReference>
<dbReference type="Proteomes" id="UP001176521">
    <property type="component" value="Unassembled WGS sequence"/>
</dbReference>
<gene>
    <name evidence="2" type="ORF">OC842_005347</name>
</gene>
<accession>A0AAN6GCF2</accession>
<keyword evidence="3" id="KW-1185">Reference proteome</keyword>
<evidence type="ECO:0000313" key="3">
    <source>
        <dbReference type="Proteomes" id="UP001176521"/>
    </source>
</evidence>
<dbReference type="InterPro" id="IPR035810">
    <property type="entry name" value="PEBP_euk"/>
</dbReference>
<dbReference type="InterPro" id="IPR008914">
    <property type="entry name" value="PEBP"/>
</dbReference>
<keyword evidence="1" id="KW-0732">Signal</keyword>
<dbReference type="InterPro" id="IPR036610">
    <property type="entry name" value="PEBP-like_sf"/>
</dbReference>
<dbReference type="AlphaFoldDB" id="A0AAN6GCF2"/>
<dbReference type="SUPFAM" id="SSF49777">
    <property type="entry name" value="PEBP-like"/>
    <property type="match status" value="1"/>
</dbReference>
<dbReference type="PANTHER" id="PTHR11362">
    <property type="entry name" value="PHOSPHATIDYLETHANOLAMINE-BINDING PROTEIN"/>
    <property type="match status" value="1"/>
</dbReference>
<dbReference type="CDD" id="cd00866">
    <property type="entry name" value="PEBP_euk"/>
    <property type="match status" value="1"/>
</dbReference>
<reference evidence="2" key="1">
    <citation type="journal article" date="2023" name="PhytoFront">
        <title>Draft Genome Resources of Seven Strains of Tilletia horrida, Causal Agent of Kernel Smut of Rice.</title>
        <authorList>
            <person name="Khanal S."/>
            <person name="Antony Babu S."/>
            <person name="Zhou X.G."/>
        </authorList>
    </citation>
    <scope>NUCLEOTIDE SEQUENCE</scope>
    <source>
        <strain evidence="2">TX3</strain>
    </source>
</reference>
<feature type="chain" id="PRO_5042821799" description="PEBP-like protein" evidence="1">
    <location>
        <begin position="20"/>
        <end position="297"/>
    </location>
</feature>
<protein>
    <recommendedName>
        <fullName evidence="4">PEBP-like protein</fullName>
    </recommendedName>
</protein>
<proteinExistence type="predicted"/>
<sequence length="297" mass="30136">MRSFTALASLLTLAASSRAAFDAPVDATAQAVADAVVSFQAQNLVPNPIPADELQPLAALTVSYPQAGVVGVGQRVPQAQVQSQPTWTLNVTAGQAASFKGKLFTLIVADPGAPSNNYNGLVVRHCLGNNFTVSDQGELKNTSALVTRYFGPAPPAGSGPHRYMHLVLAQPADFRPPADLSQPNTPLVTDWNLTQYFEQANLGPIVAASFMVVQEGATNATTVTAVPTPDAASISATAAALETKFSGTASATSAPSGSATNKTGAAGPSAAADIRGWAALLGVTAGAVLTGAVSLLL</sequence>
<evidence type="ECO:0008006" key="4">
    <source>
        <dbReference type="Google" id="ProtNLM"/>
    </source>
</evidence>
<comment type="caution">
    <text evidence="2">The sequence shown here is derived from an EMBL/GenBank/DDBJ whole genome shotgun (WGS) entry which is preliminary data.</text>
</comment>
<dbReference type="Pfam" id="PF01161">
    <property type="entry name" value="PBP"/>
    <property type="match status" value="1"/>
</dbReference>
<evidence type="ECO:0000313" key="2">
    <source>
        <dbReference type="EMBL" id="KAK0525948.1"/>
    </source>
</evidence>
<dbReference type="PANTHER" id="PTHR11362:SF140">
    <property type="entry name" value="PEBP-LIKE PROTEIN"/>
    <property type="match status" value="1"/>
</dbReference>